<gene>
    <name evidence="1" type="ORF">NP493_3264g00017</name>
</gene>
<sequence>MQRMLQAYRSMPHVTTAFTPHTLTFGRDPRTKLPEAVQELYPDDQVVRDNDRAAKGNVKSYTDTKAKAKASLVDIGNVVFIRQRKTGKLFTPFHPRPLVVTIRKGSLVTARRQDGSLVTRNTSMFHRLPHIVAEDHPVVDDEDTEDETRVMAEVHIPETLAMGLHFVFKV</sequence>
<dbReference type="EMBL" id="JAODUO010003248">
    <property type="protein sequence ID" value="KAK2148214.1"/>
    <property type="molecule type" value="Genomic_DNA"/>
</dbReference>
<dbReference type="AlphaFoldDB" id="A0AAD9J8F9"/>
<protein>
    <submittedName>
        <fullName evidence="1">Uncharacterized protein</fullName>
    </submittedName>
</protein>
<dbReference type="Proteomes" id="UP001209878">
    <property type="component" value="Unassembled WGS sequence"/>
</dbReference>
<keyword evidence="2" id="KW-1185">Reference proteome</keyword>
<name>A0AAD9J8F9_RIDPI</name>
<evidence type="ECO:0000313" key="1">
    <source>
        <dbReference type="EMBL" id="KAK2148214.1"/>
    </source>
</evidence>
<reference evidence="1" key="1">
    <citation type="journal article" date="2023" name="Mol. Biol. Evol.">
        <title>Third-Generation Sequencing Reveals the Adaptive Role of the Epigenome in Three Deep-Sea Polychaetes.</title>
        <authorList>
            <person name="Perez M."/>
            <person name="Aroh O."/>
            <person name="Sun Y."/>
            <person name="Lan Y."/>
            <person name="Juniper S.K."/>
            <person name="Young C.R."/>
            <person name="Angers B."/>
            <person name="Qian P.Y."/>
        </authorList>
    </citation>
    <scope>NUCLEOTIDE SEQUENCE</scope>
    <source>
        <strain evidence="1">R07B-5</strain>
    </source>
</reference>
<organism evidence="1 2">
    <name type="scientific">Ridgeia piscesae</name>
    <name type="common">Tubeworm</name>
    <dbReference type="NCBI Taxonomy" id="27915"/>
    <lineage>
        <taxon>Eukaryota</taxon>
        <taxon>Metazoa</taxon>
        <taxon>Spiralia</taxon>
        <taxon>Lophotrochozoa</taxon>
        <taxon>Annelida</taxon>
        <taxon>Polychaeta</taxon>
        <taxon>Sedentaria</taxon>
        <taxon>Canalipalpata</taxon>
        <taxon>Sabellida</taxon>
        <taxon>Siboglinidae</taxon>
        <taxon>Ridgeia</taxon>
    </lineage>
</organism>
<proteinExistence type="predicted"/>
<accession>A0AAD9J8F9</accession>
<comment type="caution">
    <text evidence="1">The sequence shown here is derived from an EMBL/GenBank/DDBJ whole genome shotgun (WGS) entry which is preliminary data.</text>
</comment>
<evidence type="ECO:0000313" key="2">
    <source>
        <dbReference type="Proteomes" id="UP001209878"/>
    </source>
</evidence>